<dbReference type="Proteomes" id="UP001174936">
    <property type="component" value="Unassembled WGS sequence"/>
</dbReference>
<evidence type="ECO:0000313" key="8">
    <source>
        <dbReference type="Proteomes" id="UP001174936"/>
    </source>
</evidence>
<comment type="caution">
    <text evidence="7">The sequence shown here is derived from an EMBL/GenBank/DDBJ whole genome shotgun (WGS) entry which is preliminary data.</text>
</comment>
<feature type="domain" description="PUL" evidence="5">
    <location>
        <begin position="298"/>
        <end position="581"/>
    </location>
</feature>
<dbReference type="PROSITE" id="PS51352">
    <property type="entry name" value="THIOREDOXIN_2"/>
    <property type="match status" value="1"/>
</dbReference>
<dbReference type="InterPro" id="IPR013535">
    <property type="entry name" value="PUL_dom"/>
</dbReference>
<protein>
    <submittedName>
        <fullName evidence="7">PUL domain-containing protein</fullName>
    </submittedName>
</protein>
<evidence type="ECO:0000259" key="6">
    <source>
        <dbReference type="PROSITE" id="PS51858"/>
    </source>
</evidence>
<dbReference type="InterPro" id="IPR011989">
    <property type="entry name" value="ARM-like"/>
</dbReference>
<dbReference type="EMBL" id="JAULSV010000007">
    <property type="protein sequence ID" value="KAK0638682.1"/>
    <property type="molecule type" value="Genomic_DNA"/>
</dbReference>
<accession>A0AA39XSQ1</accession>
<dbReference type="CDD" id="cd02947">
    <property type="entry name" value="TRX_family"/>
    <property type="match status" value="1"/>
</dbReference>
<dbReference type="PANTHER" id="PTHR12378">
    <property type="entry name" value="DESUMOYLATING ISOPEPTIDASE"/>
    <property type="match status" value="1"/>
</dbReference>
<keyword evidence="2" id="KW-0645">Protease</keyword>
<dbReference type="InterPro" id="IPR042266">
    <property type="entry name" value="PPPDE_sf"/>
</dbReference>
<dbReference type="InterPro" id="IPR036249">
    <property type="entry name" value="Thioredoxin-like_sf"/>
</dbReference>
<proteinExistence type="inferred from homology"/>
<dbReference type="PROSITE" id="PS00194">
    <property type="entry name" value="THIOREDOXIN_1"/>
    <property type="match status" value="1"/>
</dbReference>
<dbReference type="AlphaFoldDB" id="A0AA39XSQ1"/>
<keyword evidence="3" id="KW-0378">Hydrolase</keyword>
<evidence type="ECO:0000259" key="5">
    <source>
        <dbReference type="PROSITE" id="PS51396"/>
    </source>
</evidence>
<reference evidence="7" key="1">
    <citation type="submission" date="2023-06" db="EMBL/GenBank/DDBJ databases">
        <title>Genome-scale phylogeny and comparative genomics of the fungal order Sordariales.</title>
        <authorList>
            <consortium name="Lawrence Berkeley National Laboratory"/>
            <person name="Hensen N."/>
            <person name="Bonometti L."/>
            <person name="Westerberg I."/>
            <person name="Brannstrom I.O."/>
            <person name="Guillou S."/>
            <person name="Cros-Aarteil S."/>
            <person name="Calhoun S."/>
            <person name="Haridas S."/>
            <person name="Kuo A."/>
            <person name="Mondo S."/>
            <person name="Pangilinan J."/>
            <person name="Riley R."/>
            <person name="Labutti K."/>
            <person name="Andreopoulos B."/>
            <person name="Lipzen A."/>
            <person name="Chen C."/>
            <person name="Yanf M."/>
            <person name="Daum C."/>
            <person name="Ng V."/>
            <person name="Clum A."/>
            <person name="Steindorff A."/>
            <person name="Ohm R."/>
            <person name="Martin F."/>
            <person name="Silar P."/>
            <person name="Natvig D."/>
            <person name="Lalanne C."/>
            <person name="Gautier V."/>
            <person name="Ament-Velasquez S.L."/>
            <person name="Kruys A."/>
            <person name="Hutchinson M.I."/>
            <person name="Powell A.J."/>
            <person name="Barry K."/>
            <person name="Miller A.N."/>
            <person name="Grigoriev I.V."/>
            <person name="Debuchy R."/>
            <person name="Gladieux P."/>
            <person name="Thoren M.H."/>
            <person name="Johannesson H."/>
        </authorList>
    </citation>
    <scope>NUCLEOTIDE SEQUENCE</scope>
    <source>
        <strain evidence="7">SMH2532-1</strain>
    </source>
</reference>
<dbReference type="Gene3D" id="3.40.30.10">
    <property type="entry name" value="Glutaredoxin"/>
    <property type="match status" value="1"/>
</dbReference>
<dbReference type="Gene3D" id="3.90.1720.30">
    <property type="entry name" value="PPPDE domains"/>
    <property type="match status" value="1"/>
</dbReference>
<dbReference type="Pfam" id="PF05903">
    <property type="entry name" value="Peptidase_C97"/>
    <property type="match status" value="1"/>
</dbReference>
<dbReference type="Pfam" id="PF00085">
    <property type="entry name" value="Thioredoxin"/>
    <property type="match status" value="1"/>
</dbReference>
<dbReference type="InterPro" id="IPR008580">
    <property type="entry name" value="PPPDE_dom"/>
</dbReference>
<organism evidence="7 8">
    <name type="scientific">Cercophora newfieldiana</name>
    <dbReference type="NCBI Taxonomy" id="92897"/>
    <lineage>
        <taxon>Eukaryota</taxon>
        <taxon>Fungi</taxon>
        <taxon>Dikarya</taxon>
        <taxon>Ascomycota</taxon>
        <taxon>Pezizomycotina</taxon>
        <taxon>Sordariomycetes</taxon>
        <taxon>Sordariomycetidae</taxon>
        <taxon>Sordariales</taxon>
        <taxon>Lasiosphaeriaceae</taxon>
        <taxon>Cercophora</taxon>
    </lineage>
</organism>
<evidence type="ECO:0000256" key="1">
    <source>
        <dbReference type="ARBA" id="ARBA00008140"/>
    </source>
</evidence>
<dbReference type="PROSITE" id="PS51396">
    <property type="entry name" value="PUL"/>
    <property type="match status" value="1"/>
</dbReference>
<dbReference type="PANTHER" id="PTHR12378:SF7">
    <property type="entry name" value="DESUMOYLATING ISOPEPTIDASE 1"/>
    <property type="match status" value="1"/>
</dbReference>
<name>A0AA39XSQ1_9PEZI</name>
<evidence type="ECO:0000259" key="4">
    <source>
        <dbReference type="PROSITE" id="PS51352"/>
    </source>
</evidence>
<dbReference type="GO" id="GO:0006508">
    <property type="term" value="P:proteolysis"/>
    <property type="evidence" value="ECO:0007669"/>
    <property type="project" value="UniProtKB-KW"/>
</dbReference>
<dbReference type="SUPFAM" id="SSF52833">
    <property type="entry name" value="Thioredoxin-like"/>
    <property type="match status" value="1"/>
</dbReference>
<dbReference type="Gene3D" id="1.25.10.10">
    <property type="entry name" value="Leucine-rich Repeat Variant"/>
    <property type="match status" value="1"/>
</dbReference>
<dbReference type="Pfam" id="PF08324">
    <property type="entry name" value="PUL"/>
    <property type="match status" value="1"/>
</dbReference>
<feature type="domain" description="Thioredoxin" evidence="4">
    <location>
        <begin position="153"/>
        <end position="282"/>
    </location>
</feature>
<sequence>MDVTLLVYDLSRGMARQMSMGLLGFQLDAIYHTSIKLRGREYVYDGSIVSIVPGSSHLGQPMQEIPLGRTELPMDVIEEYLDSLREIFTVEAYDLWRHNCNNFSNDFAMFLLGKGIPSHITNMPQAVLDSPFGQMLLPMLDQQITASKRAGGILGIEDTPGSSVKPKHDLHHHIAKVQYVHNLTQFDQLLEKAKHSCAVVFFTSATCPPCKMVYPLYDELAAEVGDKGILIKVDTSQAPDVARRYSITATPTFITFLKGQQENRWMGADPAKLRGNVTLLAQMAFPPHPHQGLNIPTISNPNTKPVLFTKVPPLPKLLAKMGPTAHDKSIQSIKTFIETRTASGPAKATLPSDLSSFTSTVRSSLTTLPTDLLFTIIDLLRCALIDPRISAYLAEDEKPPHTTILATLNHVNALPTATCPYALRLVTLQMTCNLFSSALYAEQILSHEDLRTAVTQLVSTSFLDDSHANVRVAAASLLFNVALANSQRRRNGPGDGLPEGDQVELAASVLEAIGQEEKSVEALEGMLMALGLLVYRLDIGGELAELLRTMDAEDLVKAKGKVKGFEGMGLVKEVGAELLGKGLRRP</sequence>
<feature type="domain" description="PPPDE" evidence="6">
    <location>
        <begin position="1"/>
        <end position="141"/>
    </location>
</feature>
<dbReference type="InterPro" id="IPR013766">
    <property type="entry name" value="Thioredoxin_domain"/>
</dbReference>
<evidence type="ECO:0000256" key="2">
    <source>
        <dbReference type="ARBA" id="ARBA00022670"/>
    </source>
</evidence>
<dbReference type="InterPro" id="IPR017937">
    <property type="entry name" value="Thioredoxin_CS"/>
</dbReference>
<dbReference type="PROSITE" id="PS51858">
    <property type="entry name" value="PPPDE"/>
    <property type="match status" value="1"/>
</dbReference>
<dbReference type="SMART" id="SM01179">
    <property type="entry name" value="DUF862"/>
    <property type="match status" value="1"/>
</dbReference>
<comment type="similarity">
    <text evidence="1">Belongs to the DeSI family.</text>
</comment>
<keyword evidence="8" id="KW-1185">Reference proteome</keyword>
<evidence type="ECO:0000256" key="3">
    <source>
        <dbReference type="ARBA" id="ARBA00022801"/>
    </source>
</evidence>
<dbReference type="GO" id="GO:0070646">
    <property type="term" value="P:protein modification by small protein removal"/>
    <property type="evidence" value="ECO:0007669"/>
    <property type="project" value="TreeGrafter"/>
</dbReference>
<evidence type="ECO:0000313" key="7">
    <source>
        <dbReference type="EMBL" id="KAK0638682.1"/>
    </source>
</evidence>
<gene>
    <name evidence="7" type="ORF">B0T16DRAFT_394559</name>
</gene>
<dbReference type="GO" id="GO:0008233">
    <property type="term" value="F:peptidase activity"/>
    <property type="evidence" value="ECO:0007669"/>
    <property type="project" value="UniProtKB-KW"/>
</dbReference>